<dbReference type="AlphaFoldDB" id="A0A6A4P1W4"/>
<accession>A0A6A4P1W4</accession>
<comment type="caution">
    <text evidence="1">The sequence shown here is derived from an EMBL/GenBank/DDBJ whole genome shotgun (WGS) entry which is preliminary data.</text>
</comment>
<proteinExistence type="predicted"/>
<dbReference type="Proteomes" id="UP000447434">
    <property type="component" value="Chromosome 18"/>
</dbReference>
<dbReference type="EMBL" id="WOCE01000018">
    <property type="protein sequence ID" value="KAE9594154.1"/>
    <property type="molecule type" value="Genomic_DNA"/>
</dbReference>
<sequence length="65" mass="7673">MMMPWMLSHVPWMLSQKLSQMVSQPGQKPNQMPWMLGQVLRQMLSQMHQSRQDKCIRSQARCTKG</sequence>
<organism evidence="1 2">
    <name type="scientific">Lupinus albus</name>
    <name type="common">White lupine</name>
    <name type="synonym">Lupinus termis</name>
    <dbReference type="NCBI Taxonomy" id="3870"/>
    <lineage>
        <taxon>Eukaryota</taxon>
        <taxon>Viridiplantae</taxon>
        <taxon>Streptophyta</taxon>
        <taxon>Embryophyta</taxon>
        <taxon>Tracheophyta</taxon>
        <taxon>Spermatophyta</taxon>
        <taxon>Magnoliopsida</taxon>
        <taxon>eudicotyledons</taxon>
        <taxon>Gunneridae</taxon>
        <taxon>Pentapetalae</taxon>
        <taxon>rosids</taxon>
        <taxon>fabids</taxon>
        <taxon>Fabales</taxon>
        <taxon>Fabaceae</taxon>
        <taxon>Papilionoideae</taxon>
        <taxon>50 kb inversion clade</taxon>
        <taxon>genistoids sensu lato</taxon>
        <taxon>core genistoids</taxon>
        <taxon>Genisteae</taxon>
        <taxon>Lupinus</taxon>
    </lineage>
</organism>
<protein>
    <submittedName>
        <fullName evidence="1">Uncharacterized protein</fullName>
    </submittedName>
</protein>
<gene>
    <name evidence="1" type="ORF">Lalb_Chr18g0050811</name>
</gene>
<evidence type="ECO:0000313" key="2">
    <source>
        <dbReference type="Proteomes" id="UP000447434"/>
    </source>
</evidence>
<name>A0A6A4P1W4_LUPAL</name>
<reference evidence="2" key="1">
    <citation type="journal article" date="2020" name="Nat. Commun.">
        <title>Genome sequence of the cluster root forming white lupin.</title>
        <authorList>
            <person name="Hufnagel B."/>
            <person name="Marques A."/>
            <person name="Soriano A."/>
            <person name="Marques L."/>
            <person name="Divol F."/>
            <person name="Doumas P."/>
            <person name="Sallet E."/>
            <person name="Mancinotti D."/>
            <person name="Carrere S."/>
            <person name="Marande W."/>
            <person name="Arribat S."/>
            <person name="Keller J."/>
            <person name="Huneau C."/>
            <person name="Blein T."/>
            <person name="Aime D."/>
            <person name="Laguerre M."/>
            <person name="Taylor J."/>
            <person name="Schubert V."/>
            <person name="Nelson M."/>
            <person name="Geu-Flores F."/>
            <person name="Crespi M."/>
            <person name="Gallardo-Guerrero K."/>
            <person name="Delaux P.-M."/>
            <person name="Salse J."/>
            <person name="Berges H."/>
            <person name="Guyot R."/>
            <person name="Gouzy J."/>
            <person name="Peret B."/>
        </authorList>
    </citation>
    <scope>NUCLEOTIDE SEQUENCE [LARGE SCALE GENOMIC DNA]</scope>
    <source>
        <strain evidence="2">cv. Amiga</strain>
    </source>
</reference>
<evidence type="ECO:0000313" key="1">
    <source>
        <dbReference type="EMBL" id="KAE9594154.1"/>
    </source>
</evidence>
<keyword evidence="2" id="KW-1185">Reference proteome</keyword>